<evidence type="ECO:0000313" key="3">
    <source>
        <dbReference type="Proteomes" id="UP000594261"/>
    </source>
</evidence>
<dbReference type="Proteomes" id="UP000594261">
    <property type="component" value="Chromosome 8"/>
</dbReference>
<organism evidence="2 3">
    <name type="scientific">Quercus lobata</name>
    <name type="common">Valley oak</name>
    <dbReference type="NCBI Taxonomy" id="97700"/>
    <lineage>
        <taxon>Eukaryota</taxon>
        <taxon>Viridiplantae</taxon>
        <taxon>Streptophyta</taxon>
        <taxon>Embryophyta</taxon>
        <taxon>Tracheophyta</taxon>
        <taxon>Spermatophyta</taxon>
        <taxon>Magnoliopsida</taxon>
        <taxon>eudicotyledons</taxon>
        <taxon>Gunneridae</taxon>
        <taxon>Pentapetalae</taxon>
        <taxon>rosids</taxon>
        <taxon>fabids</taxon>
        <taxon>Fagales</taxon>
        <taxon>Fagaceae</taxon>
        <taxon>Quercus</taxon>
    </lineage>
</organism>
<sequence>MASSLSIFLFINIIIVFSVFPALPHGVKLPFRPKDVLPLLPRHVSWPILNSLHSAVDLLPTFVGAASDFSSNQTLEWKGACFYNNTAWMEFHNKTGSEFGGGTLHIKKKKKKLDLLVEVWDELNLGLFCMVSLNLVGFHGAWNLWDAEDCKRCILTRGGSFKVSNAHSWTCMDLYVFATPYRVTWDYYFLSREHTFDFKEWTGKAEFEYVKHKGVSIFLMHAGMLGTLQALWDVFPLFTNTGWGENSNLGFLEKHMGASFVQRPQPWVTNISVDDIHSGDFLAISKIRGRWGGFETLEKWVSGSYAGHTAVCLKDSEGKLWVGESGHENEKGEDIIAILPWEEWWDFELNKDDSNPQIALLPLHPEIRAKFNETAAWEYARSMDGKPYGYHNMIFSWIDTIDENYPPPLDAHLVASVMTVWNQIQPAYAANMWNEALNKRLGSQNLSLPEVLVEIEKRGSSFDELLTIPEQDDWLYNDGKSTSCVAFILEMYKEAGLFDSFASSIQVTEFTVSPPRSTI</sequence>
<reference evidence="2 3" key="1">
    <citation type="journal article" date="2016" name="G3 (Bethesda)">
        <title>First Draft Assembly and Annotation of the Genome of a California Endemic Oak Quercus lobata Nee (Fagaceae).</title>
        <authorList>
            <person name="Sork V.L."/>
            <person name="Fitz-Gibbon S.T."/>
            <person name="Puiu D."/>
            <person name="Crepeau M."/>
            <person name="Gugger P.F."/>
            <person name="Sherman R."/>
            <person name="Stevens K."/>
            <person name="Langley C.H."/>
            <person name="Pellegrini M."/>
            <person name="Salzberg S.L."/>
        </authorList>
    </citation>
    <scope>NUCLEOTIDE SEQUENCE [LARGE SCALE GENOMIC DNA]</scope>
    <source>
        <strain evidence="2 3">cv. SW786</strain>
    </source>
</reference>
<reference evidence="2" key="2">
    <citation type="submission" date="2021-01" db="UniProtKB">
        <authorList>
            <consortium name="EnsemblPlants"/>
        </authorList>
    </citation>
    <scope>IDENTIFICATION</scope>
</reference>
<keyword evidence="1" id="KW-1133">Transmembrane helix</keyword>
<keyword evidence="1" id="KW-0472">Membrane</keyword>
<evidence type="ECO:0000313" key="2">
    <source>
        <dbReference type="EnsemblPlants" id="QL08p010731:mrna"/>
    </source>
</evidence>
<keyword evidence="3" id="KW-1185">Reference proteome</keyword>
<evidence type="ECO:0000256" key="1">
    <source>
        <dbReference type="SAM" id="Phobius"/>
    </source>
</evidence>
<dbReference type="Gene3D" id="3.90.1720.10">
    <property type="entry name" value="endopeptidase domain like (from Nostoc punctiforme)"/>
    <property type="match status" value="1"/>
</dbReference>
<feature type="transmembrane region" description="Helical" evidence="1">
    <location>
        <begin position="6"/>
        <end position="24"/>
    </location>
</feature>
<name>A0A7N2M7Q3_QUELO</name>
<accession>A0A7N2M7Q3</accession>
<dbReference type="EMBL" id="LRBV02000008">
    <property type="status" value="NOT_ANNOTATED_CDS"/>
    <property type="molecule type" value="Genomic_DNA"/>
</dbReference>
<dbReference type="FunCoup" id="A0A7N2M7Q3">
    <property type="interactions" value="1097"/>
</dbReference>
<proteinExistence type="predicted"/>
<dbReference type="PANTHER" id="PTHR31354">
    <property type="entry name" value="OS01G0793500 PROTEIN"/>
    <property type="match status" value="1"/>
</dbReference>
<dbReference type="AlphaFoldDB" id="A0A7N2M7Q3"/>
<dbReference type="InParanoid" id="A0A7N2M7Q3"/>
<dbReference type="OMA" id="MAITAWI"/>
<keyword evidence="1" id="KW-0812">Transmembrane</keyword>
<dbReference type="EnsemblPlants" id="QL08p010731:mrna">
    <property type="protein sequence ID" value="QL08p010731:mrna"/>
    <property type="gene ID" value="QL08p010731"/>
</dbReference>
<dbReference type="Gramene" id="QL08p010731:mrna">
    <property type="protein sequence ID" value="QL08p010731:mrna"/>
    <property type="gene ID" value="QL08p010731"/>
</dbReference>
<dbReference type="PANTHER" id="PTHR31354:SF2">
    <property type="entry name" value="OS01G0793500 PROTEIN"/>
    <property type="match status" value="1"/>
</dbReference>
<protein>
    <submittedName>
        <fullName evidence="2">Uncharacterized protein</fullName>
    </submittedName>
</protein>